<keyword evidence="1" id="KW-1133">Transmembrane helix</keyword>
<gene>
    <name evidence="2" type="ORF">BB050_04302</name>
</gene>
<keyword evidence="1" id="KW-0472">Membrane</keyword>
<evidence type="ECO:0000313" key="2">
    <source>
        <dbReference type="EMBL" id="AOC97380.1"/>
    </source>
</evidence>
<dbReference type="EMBL" id="CP016907">
    <property type="protein sequence ID" value="AOC97380.1"/>
    <property type="molecule type" value="Genomic_DNA"/>
</dbReference>
<feature type="transmembrane region" description="Helical" evidence="1">
    <location>
        <begin position="20"/>
        <end position="46"/>
    </location>
</feature>
<evidence type="ECO:0000313" key="3">
    <source>
        <dbReference type="Proteomes" id="UP000093276"/>
    </source>
</evidence>
<dbReference type="Proteomes" id="UP000093276">
    <property type="component" value="Chromosome"/>
</dbReference>
<keyword evidence="1" id="KW-0812">Transmembrane</keyword>
<dbReference type="KEGG" id="fjg:BB050_04302"/>
<protein>
    <submittedName>
        <fullName evidence="2">Uncharacterized protein</fullName>
    </submittedName>
</protein>
<organism evidence="2 3">
    <name type="scientific">Flavobacterium anhuiense</name>
    <dbReference type="NCBI Taxonomy" id="459526"/>
    <lineage>
        <taxon>Bacteria</taxon>
        <taxon>Pseudomonadati</taxon>
        <taxon>Bacteroidota</taxon>
        <taxon>Flavobacteriia</taxon>
        <taxon>Flavobacteriales</taxon>
        <taxon>Flavobacteriaceae</taxon>
        <taxon>Flavobacterium</taxon>
    </lineage>
</organism>
<evidence type="ECO:0000256" key="1">
    <source>
        <dbReference type="SAM" id="Phobius"/>
    </source>
</evidence>
<sequence length="53" mass="5689">MSMFVIEPKSFSPPAFAEILISRALIVSANAFASATILASLCALCFRFSAKTF</sequence>
<dbReference type="AlphaFoldDB" id="A0AAC9GK65"/>
<accession>A0AAC9GK65</accession>
<reference evidence="2 3" key="1">
    <citation type="submission" date="2016-08" db="EMBL/GenBank/DDBJ databases">
        <title>Complete genome sequence of Flavobacterium johnsoniae strain GSE09, a volatile-producing biocontrol agent isolated from cucumber (Cucumis sativus).</title>
        <authorList>
            <person name="Jeong J.-J."/>
            <person name="Oh J.Y."/>
            <person name="Jim Y.J."/>
            <person name="Sang M.K."/>
            <person name="Kim K.D."/>
        </authorList>
    </citation>
    <scope>NUCLEOTIDE SEQUENCE [LARGE SCALE GENOMIC DNA]</scope>
    <source>
        <strain evidence="2 3">GSE09</strain>
    </source>
</reference>
<proteinExistence type="predicted"/>
<name>A0AAC9GK65_9FLAO</name>